<evidence type="ECO:0000313" key="7">
    <source>
        <dbReference type="Proteomes" id="UP000249377"/>
    </source>
</evidence>
<dbReference type="GO" id="GO:0006412">
    <property type="term" value="P:translation"/>
    <property type="evidence" value="ECO:0007669"/>
    <property type="project" value="TreeGrafter"/>
</dbReference>
<keyword evidence="7" id="KW-1185">Reference proteome</keyword>
<evidence type="ECO:0000256" key="2">
    <source>
        <dbReference type="ARBA" id="ARBA00022517"/>
    </source>
</evidence>
<comment type="subcellular location">
    <subcellularLocation>
        <location evidence="3">Cytoplasm</location>
    </subcellularLocation>
</comment>
<dbReference type="InterPro" id="IPR003728">
    <property type="entry name" value="Ribosome_maturation_RimP"/>
</dbReference>
<organism evidence="6 7">
    <name type="scientific">Hydrogeniiclostridium mannosilyticum</name>
    <dbReference type="NCBI Taxonomy" id="2764322"/>
    <lineage>
        <taxon>Bacteria</taxon>
        <taxon>Bacillati</taxon>
        <taxon>Bacillota</taxon>
        <taxon>Clostridia</taxon>
        <taxon>Eubacteriales</taxon>
        <taxon>Acutalibacteraceae</taxon>
        <taxon>Hydrogeniiclostridium</taxon>
    </lineage>
</organism>
<feature type="domain" description="Ribosome maturation factor RimP C-terminal" evidence="5">
    <location>
        <begin position="92"/>
        <end position="154"/>
    </location>
</feature>
<proteinExistence type="inferred from homology"/>
<dbReference type="CDD" id="cd01734">
    <property type="entry name" value="YlxS_C"/>
    <property type="match status" value="1"/>
</dbReference>
<dbReference type="SUPFAM" id="SSF74942">
    <property type="entry name" value="YhbC-like, C-terminal domain"/>
    <property type="match status" value="1"/>
</dbReference>
<sequence>MAGKKKGGNTVEAVWRLAEPIAQSLGLSLWDVRFEKEGVQWFLRIFVDKPEGVDIDDCVEMSRAVNDPLDELDPIDCAYCMEVCSPGMGRELVRPAHFKAYLGSPVQVRAIRPLADGRREFTAVLKSYEDGVLTLLDGGNELALAQNTLSRVRLADDDFVGGFEEDE</sequence>
<accession>A0A328UC28</accession>
<dbReference type="GO" id="GO:0005829">
    <property type="term" value="C:cytosol"/>
    <property type="evidence" value="ECO:0007669"/>
    <property type="project" value="TreeGrafter"/>
</dbReference>
<evidence type="ECO:0000256" key="3">
    <source>
        <dbReference type="HAMAP-Rule" id="MF_01077"/>
    </source>
</evidence>
<dbReference type="GO" id="GO:0000028">
    <property type="term" value="P:ribosomal small subunit assembly"/>
    <property type="evidence" value="ECO:0007669"/>
    <property type="project" value="TreeGrafter"/>
</dbReference>
<comment type="similarity">
    <text evidence="3">Belongs to the RimP family.</text>
</comment>
<dbReference type="RefSeq" id="WP_112332692.1">
    <property type="nucleotide sequence ID" value="NZ_JADPHD010000011.1"/>
</dbReference>
<gene>
    <name evidence="3" type="primary">rimP</name>
    <name evidence="6" type="ORF">DPQ25_08245</name>
</gene>
<feature type="domain" description="Ribosome maturation factor RimP N-terminal" evidence="4">
    <location>
        <begin position="17"/>
        <end position="88"/>
    </location>
</feature>
<dbReference type="HAMAP" id="MF_01077">
    <property type="entry name" value="RimP"/>
    <property type="match status" value="1"/>
</dbReference>
<name>A0A328UC28_9FIRM</name>
<dbReference type="SUPFAM" id="SSF75420">
    <property type="entry name" value="YhbC-like, N-terminal domain"/>
    <property type="match status" value="1"/>
</dbReference>
<dbReference type="InterPro" id="IPR035956">
    <property type="entry name" value="RimP_N_sf"/>
</dbReference>
<dbReference type="AlphaFoldDB" id="A0A328UC28"/>
<dbReference type="InterPro" id="IPR028989">
    <property type="entry name" value="RimP_N"/>
</dbReference>
<dbReference type="Pfam" id="PF02576">
    <property type="entry name" value="RimP_N"/>
    <property type="match status" value="1"/>
</dbReference>
<dbReference type="EMBL" id="QLYR01000004">
    <property type="protein sequence ID" value="RAQ28770.1"/>
    <property type="molecule type" value="Genomic_DNA"/>
</dbReference>
<evidence type="ECO:0000256" key="1">
    <source>
        <dbReference type="ARBA" id="ARBA00022490"/>
    </source>
</evidence>
<dbReference type="InterPro" id="IPR036847">
    <property type="entry name" value="RimP_C_sf"/>
</dbReference>
<evidence type="ECO:0000313" key="6">
    <source>
        <dbReference type="EMBL" id="RAQ28770.1"/>
    </source>
</evidence>
<dbReference type="Proteomes" id="UP000249377">
    <property type="component" value="Unassembled WGS sequence"/>
</dbReference>
<dbReference type="Pfam" id="PF17384">
    <property type="entry name" value="DUF150_C"/>
    <property type="match status" value="1"/>
</dbReference>
<dbReference type="PANTHER" id="PTHR33867">
    <property type="entry name" value="RIBOSOME MATURATION FACTOR RIMP"/>
    <property type="match status" value="1"/>
</dbReference>
<dbReference type="InterPro" id="IPR028998">
    <property type="entry name" value="RimP_C"/>
</dbReference>
<dbReference type="PANTHER" id="PTHR33867:SF1">
    <property type="entry name" value="RIBOSOME MATURATION FACTOR RIMP"/>
    <property type="match status" value="1"/>
</dbReference>
<protein>
    <recommendedName>
        <fullName evidence="3">Ribosome maturation factor RimP</fullName>
    </recommendedName>
</protein>
<keyword evidence="1 3" id="KW-0963">Cytoplasm</keyword>
<comment type="function">
    <text evidence="3">Required for maturation of 30S ribosomal subunits.</text>
</comment>
<comment type="caution">
    <text evidence="6">The sequence shown here is derived from an EMBL/GenBank/DDBJ whole genome shotgun (WGS) entry which is preliminary data.</text>
</comment>
<keyword evidence="2 3" id="KW-0690">Ribosome biogenesis</keyword>
<reference evidence="6 7" key="1">
    <citation type="submission" date="2018-06" db="EMBL/GenBank/DDBJ databases">
        <title>Noncontiguous genome sequence of Ruminococcaceae bacterium ASD2818.</title>
        <authorList>
            <person name="Chaplin A.V."/>
            <person name="Sokolova S.R."/>
            <person name="Kochetkova T.O."/>
            <person name="Goltsov A.Y."/>
            <person name="Trofimov D.Y."/>
            <person name="Efimov B.A."/>
        </authorList>
    </citation>
    <scope>NUCLEOTIDE SEQUENCE [LARGE SCALE GENOMIC DNA]</scope>
    <source>
        <strain evidence="6 7">ASD2818</strain>
    </source>
</reference>
<dbReference type="FunFam" id="3.30.300.70:FF:000001">
    <property type="entry name" value="Ribosome maturation factor RimP"/>
    <property type="match status" value="1"/>
</dbReference>
<evidence type="ECO:0000259" key="5">
    <source>
        <dbReference type="Pfam" id="PF17384"/>
    </source>
</evidence>
<evidence type="ECO:0000259" key="4">
    <source>
        <dbReference type="Pfam" id="PF02576"/>
    </source>
</evidence>
<dbReference type="Gene3D" id="3.30.300.70">
    <property type="entry name" value="RimP-like superfamily, N-terminal"/>
    <property type="match status" value="1"/>
</dbReference>